<dbReference type="EMBL" id="JACJPW010000086">
    <property type="protein sequence ID" value="MBD2184542.1"/>
    <property type="molecule type" value="Genomic_DNA"/>
</dbReference>
<feature type="compositionally biased region" description="Polar residues" evidence="1">
    <location>
        <begin position="123"/>
        <end position="134"/>
    </location>
</feature>
<keyword evidence="2" id="KW-0472">Membrane</keyword>
<dbReference type="AlphaFoldDB" id="A0A926VKQ1"/>
<evidence type="ECO:0000313" key="3">
    <source>
        <dbReference type="EMBL" id="MBD2184542.1"/>
    </source>
</evidence>
<protein>
    <recommendedName>
        <fullName evidence="5">Cell division protein FtsL</fullName>
    </recommendedName>
</protein>
<keyword evidence="4" id="KW-1185">Reference proteome</keyword>
<reference evidence="3" key="1">
    <citation type="journal article" date="2015" name="ISME J.">
        <title>Draft Genome Sequence of Streptomyces incarnatus NRRL8089, which Produces the Nucleoside Antibiotic Sinefungin.</title>
        <authorList>
            <person name="Oshima K."/>
            <person name="Hattori M."/>
            <person name="Shimizu H."/>
            <person name="Fukuda K."/>
            <person name="Nemoto M."/>
            <person name="Inagaki K."/>
            <person name="Tamura T."/>
        </authorList>
    </citation>
    <scope>NUCLEOTIDE SEQUENCE</scope>
    <source>
        <strain evidence="3">FACHB-1375</strain>
    </source>
</reference>
<accession>A0A926VKQ1</accession>
<evidence type="ECO:0008006" key="5">
    <source>
        <dbReference type="Google" id="ProtNLM"/>
    </source>
</evidence>
<proteinExistence type="predicted"/>
<feature type="transmembrane region" description="Helical" evidence="2">
    <location>
        <begin position="31"/>
        <end position="50"/>
    </location>
</feature>
<reference evidence="3" key="2">
    <citation type="submission" date="2020-08" db="EMBL/GenBank/DDBJ databases">
        <authorList>
            <person name="Chen M."/>
            <person name="Teng W."/>
            <person name="Zhao L."/>
            <person name="Hu C."/>
            <person name="Zhou Y."/>
            <person name="Han B."/>
            <person name="Song L."/>
            <person name="Shu W."/>
        </authorList>
    </citation>
    <scope>NUCLEOTIDE SEQUENCE</scope>
    <source>
        <strain evidence="3">FACHB-1375</strain>
    </source>
</reference>
<dbReference type="Proteomes" id="UP000641646">
    <property type="component" value="Unassembled WGS sequence"/>
</dbReference>
<comment type="caution">
    <text evidence="3">The sequence shown here is derived from an EMBL/GenBank/DDBJ whole genome shotgun (WGS) entry which is preliminary data.</text>
</comment>
<keyword evidence="2" id="KW-0812">Transmembrane</keyword>
<keyword evidence="2" id="KW-1133">Transmembrane helix</keyword>
<evidence type="ECO:0000313" key="4">
    <source>
        <dbReference type="Proteomes" id="UP000641646"/>
    </source>
</evidence>
<gene>
    <name evidence="3" type="ORF">H6G03_26315</name>
</gene>
<evidence type="ECO:0000256" key="1">
    <source>
        <dbReference type="SAM" id="MobiDB-lite"/>
    </source>
</evidence>
<name>A0A926VKQ1_9CYAN</name>
<feature type="region of interest" description="Disordered" evidence="1">
    <location>
        <begin position="80"/>
        <end position="134"/>
    </location>
</feature>
<organism evidence="3 4">
    <name type="scientific">Aerosakkonema funiforme FACHB-1375</name>
    <dbReference type="NCBI Taxonomy" id="2949571"/>
    <lineage>
        <taxon>Bacteria</taxon>
        <taxon>Bacillati</taxon>
        <taxon>Cyanobacteriota</taxon>
        <taxon>Cyanophyceae</taxon>
        <taxon>Oscillatoriophycideae</taxon>
        <taxon>Aerosakkonematales</taxon>
        <taxon>Aerosakkonemataceae</taxon>
        <taxon>Aerosakkonema</taxon>
    </lineage>
</organism>
<sequence length="134" mass="14869">MNDKTVKIKPQYESIPAWLNAAIWLQRSSTVVTFFLAGAALFVYGGTVYSQQLWSREYRKLEILERKERQLTAAGEVLKNKLAEGAENPDTGLVSPTPENNLFLVPSPQRSVPTEKTPAPSVSHPQLTPTPVGY</sequence>
<evidence type="ECO:0000256" key="2">
    <source>
        <dbReference type="SAM" id="Phobius"/>
    </source>
</evidence>